<dbReference type="Pfam" id="PF01535">
    <property type="entry name" value="PPR"/>
    <property type="match status" value="1"/>
</dbReference>
<reference evidence="3" key="1">
    <citation type="journal article" date="2020" name="Nat. Commun.">
        <title>Genome assembly of wild tea tree DASZ reveals pedigree and selection history of tea varieties.</title>
        <authorList>
            <person name="Zhang W."/>
            <person name="Zhang Y."/>
            <person name="Qiu H."/>
            <person name="Guo Y."/>
            <person name="Wan H."/>
            <person name="Zhang X."/>
            <person name="Scossa F."/>
            <person name="Alseekh S."/>
            <person name="Zhang Q."/>
            <person name="Wang P."/>
            <person name="Xu L."/>
            <person name="Schmidt M.H."/>
            <person name="Jia X."/>
            <person name="Li D."/>
            <person name="Zhu A."/>
            <person name="Guo F."/>
            <person name="Chen W."/>
            <person name="Ni D."/>
            <person name="Usadel B."/>
            <person name="Fernie A.R."/>
            <person name="Wen W."/>
        </authorList>
    </citation>
    <scope>NUCLEOTIDE SEQUENCE [LARGE SCALE GENOMIC DNA]</scope>
    <source>
        <strain evidence="3">cv. G240</strain>
    </source>
</reference>
<dbReference type="EMBL" id="JACBKZ010000001">
    <property type="protein sequence ID" value="KAF5959056.1"/>
    <property type="molecule type" value="Genomic_DNA"/>
</dbReference>
<dbReference type="InterPro" id="IPR002885">
    <property type="entry name" value="PPR_rpt"/>
</dbReference>
<evidence type="ECO:0000313" key="2">
    <source>
        <dbReference type="EMBL" id="KAF5959056.1"/>
    </source>
</evidence>
<dbReference type="PANTHER" id="PTHR47926">
    <property type="entry name" value="PENTATRICOPEPTIDE REPEAT-CONTAINING PROTEIN"/>
    <property type="match status" value="1"/>
</dbReference>
<dbReference type="InterPro" id="IPR011990">
    <property type="entry name" value="TPR-like_helical_dom_sf"/>
</dbReference>
<protein>
    <recommendedName>
        <fullName evidence="4">Pentatricopeptide repeat-containing protein</fullName>
    </recommendedName>
</protein>
<keyword evidence="1" id="KW-0677">Repeat</keyword>
<dbReference type="GO" id="GO:0009451">
    <property type="term" value="P:RNA modification"/>
    <property type="evidence" value="ECO:0007669"/>
    <property type="project" value="InterPro"/>
</dbReference>
<dbReference type="PANTHER" id="PTHR47926:SF452">
    <property type="entry name" value="PENTATRICOPEPTIDE REPEAT-CONTAINING PROTEIN"/>
    <property type="match status" value="1"/>
</dbReference>
<evidence type="ECO:0000313" key="3">
    <source>
        <dbReference type="Proteomes" id="UP000593564"/>
    </source>
</evidence>
<gene>
    <name evidence="2" type="ORF">HYC85_000265</name>
</gene>
<reference evidence="2 3" key="2">
    <citation type="submission" date="2020-07" db="EMBL/GenBank/DDBJ databases">
        <title>Genome assembly of wild tea tree DASZ reveals pedigree and selection history of tea varieties.</title>
        <authorList>
            <person name="Zhang W."/>
        </authorList>
    </citation>
    <scope>NUCLEOTIDE SEQUENCE [LARGE SCALE GENOMIC DNA]</scope>
    <source>
        <strain evidence="3">cv. G240</strain>
        <tissue evidence="2">Leaf</tissue>
    </source>
</reference>
<keyword evidence="3" id="KW-1185">Reference proteome</keyword>
<comment type="caution">
    <text evidence="2">The sequence shown here is derived from an EMBL/GenBank/DDBJ whole genome shotgun (WGS) entry which is preliminary data.</text>
</comment>
<proteinExistence type="predicted"/>
<organism evidence="2 3">
    <name type="scientific">Camellia sinensis</name>
    <name type="common">Tea plant</name>
    <name type="synonym">Thea sinensis</name>
    <dbReference type="NCBI Taxonomy" id="4442"/>
    <lineage>
        <taxon>Eukaryota</taxon>
        <taxon>Viridiplantae</taxon>
        <taxon>Streptophyta</taxon>
        <taxon>Embryophyta</taxon>
        <taxon>Tracheophyta</taxon>
        <taxon>Spermatophyta</taxon>
        <taxon>Magnoliopsida</taxon>
        <taxon>eudicotyledons</taxon>
        <taxon>Gunneridae</taxon>
        <taxon>Pentapetalae</taxon>
        <taxon>asterids</taxon>
        <taxon>Ericales</taxon>
        <taxon>Theaceae</taxon>
        <taxon>Camellia</taxon>
    </lineage>
</organism>
<evidence type="ECO:0000256" key="1">
    <source>
        <dbReference type="ARBA" id="ARBA00022737"/>
    </source>
</evidence>
<dbReference type="InterPro" id="IPR046960">
    <property type="entry name" value="PPR_At4g14850-like_plant"/>
</dbReference>
<evidence type="ECO:0008006" key="4">
    <source>
        <dbReference type="Google" id="ProtNLM"/>
    </source>
</evidence>
<dbReference type="AlphaFoldDB" id="A0A7J7I3L8"/>
<dbReference type="Gene3D" id="1.25.40.10">
    <property type="entry name" value="Tetratricopeptide repeat domain"/>
    <property type="match status" value="1"/>
</dbReference>
<dbReference type="Proteomes" id="UP000593564">
    <property type="component" value="Unassembled WGS sequence"/>
</dbReference>
<name>A0A7J7I3L8_CAMSI</name>
<sequence>MYAKFGNIQQAQKVFDMSRMLIQILHLSSLSNGIQPDVLTLVSLASSVAQSRDCRSGRSGHGFITRRCWILEDVAGNAVVDMYAKLGIIDSVRRVFEEIPLKDVVSWNTMITGYGRNHSSKYRPIRYVSADTYRKNGVPRRIQADIPLRLKITGVSAESRYVSACKRYTSRYTSRDGPILTGSDRYGKEKVEIPLK</sequence>
<accession>A0A7J7I3L8</accession>
<dbReference type="GO" id="GO:0003723">
    <property type="term" value="F:RNA binding"/>
    <property type="evidence" value="ECO:0007669"/>
    <property type="project" value="InterPro"/>
</dbReference>